<evidence type="ECO:0000256" key="7">
    <source>
        <dbReference type="ARBA" id="ARBA00023136"/>
    </source>
</evidence>
<keyword evidence="6 8" id="KW-1133">Transmembrane helix</keyword>
<feature type="transmembrane region" description="Helical" evidence="8">
    <location>
        <begin position="99"/>
        <end position="118"/>
    </location>
</feature>
<dbReference type="GO" id="GO:0015297">
    <property type="term" value="F:antiporter activity"/>
    <property type="evidence" value="ECO:0007669"/>
    <property type="project" value="InterPro"/>
</dbReference>
<dbReference type="STRING" id="373903.Hore_03690"/>
<dbReference type="HOGENOM" id="CLU_022869_1_0_9"/>
<keyword evidence="3" id="KW-0813">Transport</keyword>
<evidence type="ECO:0000256" key="5">
    <source>
        <dbReference type="ARBA" id="ARBA00022692"/>
    </source>
</evidence>
<dbReference type="EMBL" id="CP001098">
    <property type="protein sequence ID" value="ACL69129.1"/>
    <property type="molecule type" value="Genomic_DNA"/>
</dbReference>
<dbReference type="PANTHER" id="PTHR43057">
    <property type="entry name" value="ARSENITE EFFLUX TRANSPORTER"/>
    <property type="match status" value="1"/>
</dbReference>
<gene>
    <name evidence="9" type="ordered locus">Hore_03690</name>
</gene>
<dbReference type="PANTHER" id="PTHR43057:SF1">
    <property type="entry name" value="ARSENICAL-RESISTANCE PROTEIN 3"/>
    <property type="match status" value="1"/>
</dbReference>
<dbReference type="eggNOG" id="COG0798">
    <property type="taxonomic scope" value="Bacteria"/>
</dbReference>
<feature type="transmembrane region" description="Helical" evidence="8">
    <location>
        <begin position="156"/>
        <end position="180"/>
    </location>
</feature>
<dbReference type="GO" id="GO:0015105">
    <property type="term" value="F:arsenite transmembrane transporter activity"/>
    <property type="evidence" value="ECO:0007669"/>
    <property type="project" value="TreeGrafter"/>
</dbReference>
<feature type="transmembrane region" description="Helical" evidence="8">
    <location>
        <begin position="69"/>
        <end position="93"/>
    </location>
</feature>
<evidence type="ECO:0000313" key="10">
    <source>
        <dbReference type="Proteomes" id="UP000000719"/>
    </source>
</evidence>
<dbReference type="RefSeq" id="WP_012635317.1">
    <property type="nucleotide sequence ID" value="NC_011899.1"/>
</dbReference>
<evidence type="ECO:0000256" key="2">
    <source>
        <dbReference type="ARBA" id="ARBA00010110"/>
    </source>
</evidence>
<comment type="similarity">
    <text evidence="2">Belongs to the arsenical resistance-3 (ACR3) (TC 2.A.59) family.</text>
</comment>
<dbReference type="GO" id="GO:0015104">
    <property type="term" value="F:antimonite transmembrane transporter activity"/>
    <property type="evidence" value="ECO:0007669"/>
    <property type="project" value="TreeGrafter"/>
</dbReference>
<name>B8D1Q2_HALOH</name>
<dbReference type="InterPro" id="IPR038770">
    <property type="entry name" value="Na+/solute_symporter_sf"/>
</dbReference>
<keyword evidence="5 8" id="KW-0812">Transmembrane</keyword>
<evidence type="ECO:0000256" key="8">
    <source>
        <dbReference type="SAM" id="Phobius"/>
    </source>
</evidence>
<protein>
    <submittedName>
        <fullName evidence="9">Bile acid:sodium symporter</fullName>
    </submittedName>
</protein>
<evidence type="ECO:0000256" key="3">
    <source>
        <dbReference type="ARBA" id="ARBA00022448"/>
    </source>
</evidence>
<sequence>MIKKVTNFIKDNLPYLILLMMVSGLYYGYFNDVQYLKSFITPVLILMIYPMMININVGEVFTNLSNPKPIILSLLINFIFSPFVAYLLGKIFLGSFHQLLTGLIIISLIPTSGMTAPWTGLAKGNIKSSLTMISVNLLISILIIPVYVKVFIGEMIAINMMFIIKSLLKVVVVPLLLGDLTRRFIIEKYGMEKYKEVKPELGGVSALGVIIIVFVAMALKSKTILGDLKLVIVSIIPLLIFYTLILIISNKIGQKLPNNGNKIAFVYSTVMRNLTLALGLTINTFGGLAVFIIALAYVVQVPIGAFYMNYLKTVK</sequence>
<evidence type="ECO:0000313" key="9">
    <source>
        <dbReference type="EMBL" id="ACL69129.1"/>
    </source>
</evidence>
<evidence type="ECO:0000256" key="6">
    <source>
        <dbReference type="ARBA" id="ARBA00022989"/>
    </source>
</evidence>
<dbReference type="KEGG" id="hor:Hore_03690"/>
<dbReference type="Pfam" id="PF01758">
    <property type="entry name" value="SBF"/>
    <property type="match status" value="1"/>
</dbReference>
<dbReference type="InterPro" id="IPR004706">
    <property type="entry name" value="Arsenical-R_Acr3"/>
</dbReference>
<reference evidence="9 10" key="1">
    <citation type="journal article" date="2009" name="PLoS ONE">
        <title>Genome analysis of the anaerobic thermohalophilic bacterium Halothermothrix orenii.</title>
        <authorList>
            <person name="Mavromatis K."/>
            <person name="Ivanova N."/>
            <person name="Anderson I."/>
            <person name="Lykidis A."/>
            <person name="Hooper S.D."/>
            <person name="Sun H."/>
            <person name="Kunin V."/>
            <person name="Lapidus A."/>
            <person name="Hugenholtz P."/>
            <person name="Patel B."/>
            <person name="Kyrpides N.C."/>
        </authorList>
    </citation>
    <scope>NUCLEOTIDE SEQUENCE [LARGE SCALE GENOMIC DNA]</scope>
    <source>
        <strain evidence="10">H 168 / OCM 544 / DSM 9562</strain>
    </source>
</reference>
<keyword evidence="4" id="KW-1003">Cell membrane</keyword>
<evidence type="ECO:0000256" key="4">
    <source>
        <dbReference type="ARBA" id="ARBA00022475"/>
    </source>
</evidence>
<dbReference type="InterPro" id="IPR002657">
    <property type="entry name" value="BilAc:Na_symport/Acr3"/>
</dbReference>
<feature type="transmembrane region" description="Helical" evidence="8">
    <location>
        <begin position="201"/>
        <end position="219"/>
    </location>
</feature>
<dbReference type="AlphaFoldDB" id="B8D1Q2"/>
<comment type="subcellular location">
    <subcellularLocation>
        <location evidence="1">Cell membrane</location>
        <topology evidence="1">Multi-pass membrane protein</topology>
    </subcellularLocation>
</comment>
<feature type="transmembrane region" description="Helical" evidence="8">
    <location>
        <begin position="264"/>
        <end position="282"/>
    </location>
</feature>
<feature type="transmembrane region" description="Helical" evidence="8">
    <location>
        <begin position="35"/>
        <end position="57"/>
    </location>
</feature>
<feature type="transmembrane region" description="Helical" evidence="8">
    <location>
        <begin position="130"/>
        <end position="150"/>
    </location>
</feature>
<evidence type="ECO:0000256" key="1">
    <source>
        <dbReference type="ARBA" id="ARBA00004651"/>
    </source>
</evidence>
<feature type="transmembrane region" description="Helical" evidence="8">
    <location>
        <begin position="288"/>
        <end position="310"/>
    </location>
</feature>
<accession>B8D1Q2</accession>
<dbReference type="GO" id="GO:0005886">
    <property type="term" value="C:plasma membrane"/>
    <property type="evidence" value="ECO:0007669"/>
    <property type="project" value="UniProtKB-SubCell"/>
</dbReference>
<feature type="transmembrane region" description="Helical" evidence="8">
    <location>
        <begin position="12"/>
        <end position="29"/>
    </location>
</feature>
<feature type="transmembrane region" description="Helical" evidence="8">
    <location>
        <begin position="231"/>
        <end position="252"/>
    </location>
</feature>
<keyword evidence="7 8" id="KW-0472">Membrane</keyword>
<dbReference type="Proteomes" id="UP000000719">
    <property type="component" value="Chromosome"/>
</dbReference>
<organism evidence="9 10">
    <name type="scientific">Halothermothrix orenii (strain H 168 / OCM 544 / DSM 9562)</name>
    <dbReference type="NCBI Taxonomy" id="373903"/>
    <lineage>
        <taxon>Bacteria</taxon>
        <taxon>Bacillati</taxon>
        <taxon>Bacillota</taxon>
        <taxon>Clostridia</taxon>
        <taxon>Halanaerobiales</taxon>
        <taxon>Halothermotrichaceae</taxon>
        <taxon>Halothermothrix</taxon>
    </lineage>
</organism>
<keyword evidence="10" id="KW-1185">Reference proteome</keyword>
<dbReference type="Gene3D" id="1.20.1530.20">
    <property type="match status" value="1"/>
</dbReference>
<proteinExistence type="inferred from homology"/>
<dbReference type="OrthoDB" id="1551454at2"/>